<dbReference type="EMBL" id="KL584980">
    <property type="protein sequence ID" value="KEQ85510.1"/>
    <property type="molecule type" value="Genomic_DNA"/>
</dbReference>
<name>A0A074XJ04_AURPU</name>
<dbReference type="GeneID" id="40741613"/>
<accession>A0A074XJ04</accession>
<dbReference type="Proteomes" id="UP000030706">
    <property type="component" value="Unassembled WGS sequence"/>
</dbReference>
<sequence length="155" mass="17186">MPRITPVSFRSRKLTIGHCLARTMVCWSEDCLRRADVRRLAAVPCSQATIALVDLAPALVMLMVLRFHLRACACMIPLQWKQGPKRTGSKLPNGMTRGACHRLVKHTISSALNKGHAQVPHVEARVETRVGAAHLPSVHALQIKSRVIQKVHIEP</sequence>
<evidence type="ECO:0000313" key="1">
    <source>
        <dbReference type="EMBL" id="KEQ85510.1"/>
    </source>
</evidence>
<reference evidence="1 2" key="1">
    <citation type="journal article" date="2014" name="BMC Genomics">
        <title>Genome sequencing of four Aureobasidium pullulans varieties: biotechnological potential, stress tolerance, and description of new species.</title>
        <authorList>
            <person name="Gostin Ar C."/>
            <person name="Ohm R.A."/>
            <person name="Kogej T."/>
            <person name="Sonjak S."/>
            <person name="Turk M."/>
            <person name="Zajc J."/>
            <person name="Zalar P."/>
            <person name="Grube M."/>
            <person name="Sun H."/>
            <person name="Han J."/>
            <person name="Sharma A."/>
            <person name="Chiniquy J."/>
            <person name="Ngan C.Y."/>
            <person name="Lipzen A."/>
            <person name="Barry K."/>
            <person name="Grigoriev I.V."/>
            <person name="Gunde-Cimerman N."/>
        </authorList>
    </citation>
    <scope>NUCLEOTIDE SEQUENCE [LARGE SCALE GENOMIC DNA]</scope>
    <source>
        <strain evidence="1 2">EXF-150</strain>
    </source>
</reference>
<dbReference type="RefSeq" id="XP_029761697.1">
    <property type="nucleotide sequence ID" value="XM_029899307.1"/>
</dbReference>
<keyword evidence="2" id="KW-1185">Reference proteome</keyword>
<proteinExistence type="predicted"/>
<dbReference type="HOGENOM" id="CLU_1695130_0_0_1"/>
<evidence type="ECO:0000313" key="2">
    <source>
        <dbReference type="Proteomes" id="UP000030706"/>
    </source>
</evidence>
<gene>
    <name evidence="1" type="ORF">M438DRAFT_196738</name>
</gene>
<protein>
    <submittedName>
        <fullName evidence="1">Uncharacterized protein</fullName>
    </submittedName>
</protein>
<dbReference type="AlphaFoldDB" id="A0A074XJ04"/>
<organism evidence="1 2">
    <name type="scientific">Aureobasidium pullulans EXF-150</name>
    <dbReference type="NCBI Taxonomy" id="1043002"/>
    <lineage>
        <taxon>Eukaryota</taxon>
        <taxon>Fungi</taxon>
        <taxon>Dikarya</taxon>
        <taxon>Ascomycota</taxon>
        <taxon>Pezizomycotina</taxon>
        <taxon>Dothideomycetes</taxon>
        <taxon>Dothideomycetidae</taxon>
        <taxon>Dothideales</taxon>
        <taxon>Saccotheciaceae</taxon>
        <taxon>Aureobasidium</taxon>
    </lineage>
</organism>